<evidence type="ECO:0000256" key="1">
    <source>
        <dbReference type="SAM" id="MobiDB-lite"/>
    </source>
</evidence>
<reference evidence="2" key="1">
    <citation type="submission" date="2014-05" db="EMBL/GenBank/DDBJ databases">
        <authorList>
            <person name="Chronopoulou M."/>
        </authorList>
    </citation>
    <scope>NUCLEOTIDE SEQUENCE</scope>
    <source>
        <tissue evidence="2">Whole organism</tissue>
    </source>
</reference>
<proteinExistence type="predicted"/>
<accession>A0A0K2TTL2</accession>
<evidence type="ECO:0000313" key="2">
    <source>
        <dbReference type="EMBL" id="CDW28751.1"/>
    </source>
</evidence>
<dbReference type="AlphaFoldDB" id="A0A0K2TTL2"/>
<dbReference type="EMBL" id="HACA01011390">
    <property type="protein sequence ID" value="CDW28751.1"/>
    <property type="molecule type" value="Transcribed_RNA"/>
</dbReference>
<name>A0A0K2TTL2_LEPSM</name>
<feature type="compositionally biased region" description="Polar residues" evidence="1">
    <location>
        <begin position="92"/>
        <end position="101"/>
    </location>
</feature>
<sequence>MYRTDYLARQTDFEKNVQPLIFYNVTIKNVGEVKPQSYTFWNKLVCLLALEPPTIYFVGNVVVNTLIQNLTTLNVVVHIKNMNACKHHPTSEDSGNANFNTDPLKMLG</sequence>
<organism evidence="2">
    <name type="scientific">Lepeophtheirus salmonis</name>
    <name type="common">Salmon louse</name>
    <name type="synonym">Caligus salmonis</name>
    <dbReference type="NCBI Taxonomy" id="72036"/>
    <lineage>
        <taxon>Eukaryota</taxon>
        <taxon>Metazoa</taxon>
        <taxon>Ecdysozoa</taxon>
        <taxon>Arthropoda</taxon>
        <taxon>Crustacea</taxon>
        <taxon>Multicrustacea</taxon>
        <taxon>Hexanauplia</taxon>
        <taxon>Copepoda</taxon>
        <taxon>Siphonostomatoida</taxon>
        <taxon>Caligidae</taxon>
        <taxon>Lepeophtheirus</taxon>
    </lineage>
</organism>
<feature type="region of interest" description="Disordered" evidence="1">
    <location>
        <begin position="88"/>
        <end position="108"/>
    </location>
</feature>
<protein>
    <submittedName>
        <fullName evidence="2">Uncharacterized protein</fullName>
    </submittedName>
</protein>